<reference evidence="4 5" key="1">
    <citation type="submission" date="2020-08" db="EMBL/GenBank/DDBJ databases">
        <title>A Genomic Blueprint of the Chicken Gut Microbiome.</title>
        <authorList>
            <person name="Gilroy R."/>
            <person name="Ravi A."/>
            <person name="Getino M."/>
            <person name="Pursley I."/>
            <person name="Horton D.L."/>
            <person name="Alikhan N.-F."/>
            <person name="Baker D."/>
            <person name="Gharbi K."/>
            <person name="Hall N."/>
            <person name="Watson M."/>
            <person name="Adriaenssens E.M."/>
            <person name="Foster-Nyarko E."/>
            <person name="Jarju S."/>
            <person name="Secka A."/>
            <person name="Antonio M."/>
            <person name="Oren A."/>
            <person name="Chaudhuri R."/>
            <person name="La Ragione R.M."/>
            <person name="Hildebrand F."/>
            <person name="Pallen M.J."/>
        </authorList>
    </citation>
    <scope>NUCLEOTIDE SEQUENCE [LARGE SCALE GENOMIC DNA]</scope>
    <source>
        <strain evidence="4 5">Sa2CUA8</strain>
    </source>
</reference>
<name>A0ABR8V0F2_9CELL</name>
<evidence type="ECO:0000313" key="5">
    <source>
        <dbReference type="Proteomes" id="UP000633601"/>
    </source>
</evidence>
<dbReference type="InterPro" id="IPR017438">
    <property type="entry name" value="ATP-NAD_kinase_N"/>
</dbReference>
<dbReference type="PANTHER" id="PTHR30492:SF0">
    <property type="entry name" value="METHYLGLYOXAL SYNTHASE"/>
    <property type="match status" value="1"/>
</dbReference>
<comment type="caution">
    <text evidence="4">The sequence shown here is derived from an EMBL/GenBank/DDBJ whole genome shotgun (WGS) entry which is preliminary data.</text>
</comment>
<evidence type="ECO:0000259" key="3">
    <source>
        <dbReference type="PROSITE" id="PS50146"/>
    </source>
</evidence>
<dbReference type="InterPro" id="IPR045540">
    <property type="entry name" value="YegS/DAGK_C"/>
</dbReference>
<dbReference type="RefSeq" id="WP_191789857.1">
    <property type="nucleotide sequence ID" value="NZ_JACSQE010000004.1"/>
</dbReference>
<accession>A0ABR8V0F2</accession>
<sequence length="415" mass="43023">MGWEMWLGVAAVAISAVALTVAMTVWSQQRRRRRLDPPLAVAEALTEDVGQLIAFVANPSKPAVANLERTVRRVCADADLPEPLWLETTIEDPGVGQTREALSRGADIVVAVGGDGTVRAVAEGMVGTGKPMGLVPLGTGNLLARNLDLPIADPDEALRIVVAGADRVIDVGWARVLEFAQPDGAAHDPARTGTTGSGAAGDDATGEAPGTGEADEVGAGTGTDGANDTAGDALPEQDTETAHIFLVIAGLGFDAAMVADADASLKAKMGWVAYFVAGIRHLHGRRLRAQIQLDDTPVVSAKLRTLLVGNCGKLPGGITLLPDAVLDDGILDVAAIDTRGGVVGWAQLFGDVVMQGFGVRNDLPAKIGRIDHARAKRVRVRVEGGEQAQVDGDLLGKAVELEAWVEPGGLVVRTA</sequence>
<dbReference type="Gene3D" id="2.60.200.40">
    <property type="match status" value="1"/>
</dbReference>
<dbReference type="Pfam" id="PF00781">
    <property type="entry name" value="DAGK_cat"/>
    <property type="match status" value="1"/>
</dbReference>
<dbReference type="InterPro" id="IPR016064">
    <property type="entry name" value="NAD/diacylglycerol_kinase_sf"/>
</dbReference>
<feature type="compositionally biased region" description="Low complexity" evidence="1">
    <location>
        <begin position="200"/>
        <end position="212"/>
    </location>
</feature>
<proteinExistence type="predicted"/>
<dbReference type="GO" id="GO:0016301">
    <property type="term" value="F:kinase activity"/>
    <property type="evidence" value="ECO:0007669"/>
    <property type="project" value="UniProtKB-KW"/>
</dbReference>
<dbReference type="EMBL" id="JACSQE010000004">
    <property type="protein sequence ID" value="MBD7998147.1"/>
    <property type="molecule type" value="Genomic_DNA"/>
</dbReference>
<evidence type="ECO:0000256" key="1">
    <source>
        <dbReference type="SAM" id="MobiDB-lite"/>
    </source>
</evidence>
<dbReference type="InterPro" id="IPR001206">
    <property type="entry name" value="Diacylglycerol_kinase_cat_dom"/>
</dbReference>
<dbReference type="InterPro" id="IPR004363">
    <property type="entry name" value="Methylgl_synth"/>
</dbReference>
<evidence type="ECO:0000256" key="2">
    <source>
        <dbReference type="SAM" id="Phobius"/>
    </source>
</evidence>
<organism evidence="4 5">
    <name type="scientific">Oerskovia gallyi</name>
    <dbReference type="NCBI Taxonomy" id="2762226"/>
    <lineage>
        <taxon>Bacteria</taxon>
        <taxon>Bacillati</taxon>
        <taxon>Actinomycetota</taxon>
        <taxon>Actinomycetes</taxon>
        <taxon>Micrococcales</taxon>
        <taxon>Cellulomonadaceae</taxon>
        <taxon>Oerskovia</taxon>
    </lineage>
</organism>
<feature type="transmembrane region" description="Helical" evidence="2">
    <location>
        <begin position="6"/>
        <end position="26"/>
    </location>
</feature>
<keyword evidence="2" id="KW-0472">Membrane</keyword>
<evidence type="ECO:0000313" key="4">
    <source>
        <dbReference type="EMBL" id="MBD7998147.1"/>
    </source>
</evidence>
<protein>
    <submittedName>
        <fullName evidence="4">NAD(+)/NADH kinase</fullName>
    </submittedName>
</protein>
<keyword evidence="2" id="KW-0812">Transmembrane</keyword>
<keyword evidence="5" id="KW-1185">Reference proteome</keyword>
<dbReference type="Gene3D" id="3.40.50.10330">
    <property type="entry name" value="Probable inorganic polyphosphate/atp-NAD kinase, domain 1"/>
    <property type="match status" value="1"/>
</dbReference>
<keyword evidence="2" id="KW-1133">Transmembrane helix</keyword>
<dbReference type="Pfam" id="PF19279">
    <property type="entry name" value="YegS_C"/>
    <property type="match status" value="1"/>
</dbReference>
<dbReference type="PANTHER" id="PTHR30492">
    <property type="entry name" value="METHYLGLYOXAL SYNTHASE"/>
    <property type="match status" value="1"/>
</dbReference>
<feature type="domain" description="DAGKc" evidence="3">
    <location>
        <begin position="98"/>
        <end position="178"/>
    </location>
</feature>
<keyword evidence="4" id="KW-0418">Kinase</keyword>
<dbReference type="SUPFAM" id="SSF111331">
    <property type="entry name" value="NAD kinase/diacylglycerol kinase-like"/>
    <property type="match status" value="1"/>
</dbReference>
<gene>
    <name evidence="4" type="ORF">H9640_06265</name>
</gene>
<feature type="region of interest" description="Disordered" evidence="1">
    <location>
        <begin position="184"/>
        <end position="234"/>
    </location>
</feature>
<dbReference type="Proteomes" id="UP000633601">
    <property type="component" value="Unassembled WGS sequence"/>
</dbReference>
<keyword evidence="4" id="KW-0808">Transferase</keyword>
<feature type="compositionally biased region" description="Low complexity" evidence="1">
    <location>
        <begin position="224"/>
        <end position="233"/>
    </location>
</feature>
<dbReference type="PROSITE" id="PS50146">
    <property type="entry name" value="DAGK"/>
    <property type="match status" value="1"/>
</dbReference>